<reference evidence="2 3" key="1">
    <citation type="submission" date="2024-02" db="EMBL/GenBank/DDBJ databases">
        <title>De novo assembly and annotation of 12 fungi associated with fruit tree decline syndrome in Ontario, Canada.</title>
        <authorList>
            <person name="Sulman M."/>
            <person name="Ellouze W."/>
            <person name="Ilyukhin E."/>
        </authorList>
    </citation>
    <scope>NUCLEOTIDE SEQUENCE [LARGE SCALE GENOMIC DNA]</scope>
    <source>
        <strain evidence="2 3">M42-189</strain>
    </source>
</reference>
<comment type="caution">
    <text evidence="2">The sequence shown here is derived from an EMBL/GenBank/DDBJ whole genome shotgun (WGS) entry which is preliminary data.</text>
</comment>
<dbReference type="Proteomes" id="UP001521785">
    <property type="component" value="Unassembled WGS sequence"/>
</dbReference>
<name>A0ABR3QSX8_9PLEO</name>
<feature type="transmembrane region" description="Helical" evidence="1">
    <location>
        <begin position="267"/>
        <end position="285"/>
    </location>
</feature>
<keyword evidence="1" id="KW-1133">Transmembrane helix</keyword>
<dbReference type="EMBL" id="JAKJXO020000016">
    <property type="protein sequence ID" value="KAL1595254.1"/>
    <property type="molecule type" value="Genomic_DNA"/>
</dbReference>
<protein>
    <submittedName>
        <fullName evidence="2">Uncharacterized protein</fullName>
    </submittedName>
</protein>
<feature type="transmembrane region" description="Helical" evidence="1">
    <location>
        <begin position="191"/>
        <end position="215"/>
    </location>
</feature>
<feature type="transmembrane region" description="Helical" evidence="1">
    <location>
        <begin position="227"/>
        <end position="247"/>
    </location>
</feature>
<feature type="transmembrane region" description="Helical" evidence="1">
    <location>
        <begin position="36"/>
        <end position="57"/>
    </location>
</feature>
<evidence type="ECO:0000256" key="1">
    <source>
        <dbReference type="SAM" id="Phobius"/>
    </source>
</evidence>
<feature type="transmembrane region" description="Helical" evidence="1">
    <location>
        <begin position="102"/>
        <end position="129"/>
    </location>
</feature>
<proteinExistence type="predicted"/>
<evidence type="ECO:0000313" key="3">
    <source>
        <dbReference type="Proteomes" id="UP001521785"/>
    </source>
</evidence>
<accession>A0ABR3QSX8</accession>
<sequence length="334" mass="36973">MAPRRGGGGSSGGSSGGSGPACPGFLSDYKSVWTPVVYFVAYCLFFVLTLGVLVYTCCVRKRSNKLIRLLFIVLAFMSIGWALVVLGTILRECWVLDQVWDYYNFMIAFDIFFNIGQWIMLFIVVWGVNRLLSQRLGSGHAFVQVVTLAIAGVMAALTAGYTGVSCYNAWQLSGTARYDTNYKTFYDAQKLAVAFDVLYILSVVAGGAISVALLMQIRSKGVAINDVIKRIVAVVVCMSLWNIFVLVVDARTLEEKYLELDTNTAMYYLNGFFQIFSYLAIISLCKSNFWKESATQTAYNTAGYDQPAYAPVQPPPQQQQVYYAGPMAVNSTVR</sequence>
<keyword evidence="1" id="KW-0812">Transmembrane</keyword>
<keyword evidence="1" id="KW-0472">Membrane</keyword>
<evidence type="ECO:0000313" key="2">
    <source>
        <dbReference type="EMBL" id="KAL1595254.1"/>
    </source>
</evidence>
<keyword evidence="3" id="KW-1185">Reference proteome</keyword>
<feature type="transmembrane region" description="Helical" evidence="1">
    <location>
        <begin position="69"/>
        <end position="90"/>
    </location>
</feature>
<feature type="transmembrane region" description="Helical" evidence="1">
    <location>
        <begin position="141"/>
        <end position="164"/>
    </location>
</feature>
<gene>
    <name evidence="2" type="ORF">SLS60_009943</name>
</gene>
<organism evidence="2 3">
    <name type="scientific">Paraconiothyrium brasiliense</name>
    <dbReference type="NCBI Taxonomy" id="300254"/>
    <lineage>
        <taxon>Eukaryota</taxon>
        <taxon>Fungi</taxon>
        <taxon>Dikarya</taxon>
        <taxon>Ascomycota</taxon>
        <taxon>Pezizomycotina</taxon>
        <taxon>Dothideomycetes</taxon>
        <taxon>Pleosporomycetidae</taxon>
        <taxon>Pleosporales</taxon>
        <taxon>Massarineae</taxon>
        <taxon>Didymosphaeriaceae</taxon>
        <taxon>Paraconiothyrium</taxon>
    </lineage>
</organism>